<keyword evidence="2" id="KW-1185">Reference proteome</keyword>
<evidence type="ECO:0008006" key="3">
    <source>
        <dbReference type="Google" id="ProtNLM"/>
    </source>
</evidence>
<name>A0A5M3X8L3_9ACTN</name>
<evidence type="ECO:0000313" key="1">
    <source>
        <dbReference type="EMBL" id="GES15233.1"/>
    </source>
</evidence>
<proteinExistence type="predicted"/>
<reference evidence="1 2" key="1">
    <citation type="submission" date="2019-10" db="EMBL/GenBank/DDBJ databases">
        <title>Whole genome shotgun sequence of Acrocarpospora macrocephala NBRC 16266.</title>
        <authorList>
            <person name="Ichikawa N."/>
            <person name="Kimura A."/>
            <person name="Kitahashi Y."/>
            <person name="Komaki H."/>
            <person name="Oguchi A."/>
        </authorList>
    </citation>
    <scope>NUCLEOTIDE SEQUENCE [LARGE SCALE GENOMIC DNA]</scope>
    <source>
        <strain evidence="1 2">NBRC 16266</strain>
    </source>
</reference>
<dbReference type="InterPro" id="IPR025455">
    <property type="entry name" value="DUF4276"/>
</dbReference>
<dbReference type="Pfam" id="PF14103">
    <property type="entry name" value="DUF4276"/>
    <property type="match status" value="1"/>
</dbReference>
<protein>
    <recommendedName>
        <fullName evidence="3">DUF4276 family protein</fullName>
    </recommendedName>
</protein>
<dbReference type="OrthoDB" id="1491662at2"/>
<dbReference type="RefSeq" id="WP_155360375.1">
    <property type="nucleotide sequence ID" value="NZ_BAAAHL010000001.1"/>
</dbReference>
<organism evidence="1 2">
    <name type="scientific">Acrocarpospora macrocephala</name>
    <dbReference type="NCBI Taxonomy" id="150177"/>
    <lineage>
        <taxon>Bacteria</taxon>
        <taxon>Bacillati</taxon>
        <taxon>Actinomycetota</taxon>
        <taxon>Actinomycetes</taxon>
        <taxon>Streptosporangiales</taxon>
        <taxon>Streptosporangiaceae</taxon>
        <taxon>Acrocarpospora</taxon>
    </lineage>
</organism>
<evidence type="ECO:0000313" key="2">
    <source>
        <dbReference type="Proteomes" id="UP000331127"/>
    </source>
</evidence>
<sequence>MTDTSLRIVTIVEGEGEVQALPVLLRRLATEIAPDLWVDVPRPWRVSRDSLVAESGIESELDRAVAGLDDVTGVLVLLDADDDCPAQLGPRLLARARGARPDLRIVVVLANREFEAWFLASASSLRGCAGLAADLQEPADPEQPRGCKEWLSKRRMDGRPYSPKKHQTSLAAQFDLHLARMNAPSFDKFWRDIELLIQDYAGKGGGGRGRPA</sequence>
<accession>A0A5M3X8L3</accession>
<comment type="caution">
    <text evidence="1">The sequence shown here is derived from an EMBL/GenBank/DDBJ whole genome shotgun (WGS) entry which is preliminary data.</text>
</comment>
<dbReference type="EMBL" id="BLAE01000072">
    <property type="protein sequence ID" value="GES15233.1"/>
    <property type="molecule type" value="Genomic_DNA"/>
</dbReference>
<dbReference type="AlphaFoldDB" id="A0A5M3X8L3"/>
<dbReference type="Proteomes" id="UP000331127">
    <property type="component" value="Unassembled WGS sequence"/>
</dbReference>
<gene>
    <name evidence="1" type="ORF">Amac_088300</name>
</gene>